<name>A0A5J9W2W9_9POAL</name>
<gene>
    <name evidence="2" type="ORF">EJB05_15210</name>
</gene>
<keyword evidence="3" id="KW-1185">Reference proteome</keyword>
<evidence type="ECO:0000313" key="2">
    <source>
        <dbReference type="EMBL" id="TVU41670.1"/>
    </source>
</evidence>
<accession>A0A5J9W2W9</accession>
<protein>
    <submittedName>
        <fullName evidence="2">Uncharacterized protein</fullName>
    </submittedName>
</protein>
<dbReference type="Proteomes" id="UP000324897">
    <property type="component" value="Chromosome 4"/>
</dbReference>
<feature type="compositionally biased region" description="Low complexity" evidence="1">
    <location>
        <begin position="7"/>
        <end position="24"/>
    </location>
</feature>
<proteinExistence type="predicted"/>
<reference evidence="2 3" key="1">
    <citation type="journal article" date="2019" name="Sci. Rep.">
        <title>A high-quality genome of Eragrostis curvula grass provides insights into Poaceae evolution and supports new strategies to enhance forage quality.</title>
        <authorList>
            <person name="Carballo J."/>
            <person name="Santos B.A.C.M."/>
            <person name="Zappacosta D."/>
            <person name="Garbus I."/>
            <person name="Selva J.P."/>
            <person name="Gallo C.A."/>
            <person name="Diaz A."/>
            <person name="Albertini E."/>
            <person name="Caccamo M."/>
            <person name="Echenique V."/>
        </authorList>
    </citation>
    <scope>NUCLEOTIDE SEQUENCE [LARGE SCALE GENOMIC DNA]</scope>
    <source>
        <strain evidence="3">cv. Victoria</strain>
        <tissue evidence="2">Leaf</tissue>
    </source>
</reference>
<dbReference type="AlphaFoldDB" id="A0A5J9W2W9"/>
<feature type="compositionally biased region" description="Basic residues" evidence="1">
    <location>
        <begin position="28"/>
        <end position="38"/>
    </location>
</feature>
<dbReference type="EMBL" id="RWGY01000007">
    <property type="protein sequence ID" value="TVU41670.1"/>
    <property type="molecule type" value="Genomic_DNA"/>
</dbReference>
<sequence length="101" mass="11134">MASSINSRPCGRRLPPLPRLSASSIIHTSHHRKSHHRQAAGANTRRPPANHPQQALAGEIEREPREKNCKTLLCSSRIKASPVDLVLHGEMMKAPILGLVR</sequence>
<organism evidence="2 3">
    <name type="scientific">Eragrostis curvula</name>
    <name type="common">weeping love grass</name>
    <dbReference type="NCBI Taxonomy" id="38414"/>
    <lineage>
        <taxon>Eukaryota</taxon>
        <taxon>Viridiplantae</taxon>
        <taxon>Streptophyta</taxon>
        <taxon>Embryophyta</taxon>
        <taxon>Tracheophyta</taxon>
        <taxon>Spermatophyta</taxon>
        <taxon>Magnoliopsida</taxon>
        <taxon>Liliopsida</taxon>
        <taxon>Poales</taxon>
        <taxon>Poaceae</taxon>
        <taxon>PACMAD clade</taxon>
        <taxon>Chloridoideae</taxon>
        <taxon>Eragrostideae</taxon>
        <taxon>Eragrostidinae</taxon>
        <taxon>Eragrostis</taxon>
    </lineage>
</organism>
<evidence type="ECO:0000313" key="3">
    <source>
        <dbReference type="Proteomes" id="UP000324897"/>
    </source>
</evidence>
<feature type="region of interest" description="Disordered" evidence="1">
    <location>
        <begin position="1"/>
        <end position="63"/>
    </location>
</feature>
<evidence type="ECO:0000256" key="1">
    <source>
        <dbReference type="SAM" id="MobiDB-lite"/>
    </source>
</evidence>
<dbReference type="Gramene" id="TVU41670">
    <property type="protein sequence ID" value="TVU41670"/>
    <property type="gene ID" value="EJB05_15210"/>
</dbReference>
<comment type="caution">
    <text evidence="2">The sequence shown here is derived from an EMBL/GenBank/DDBJ whole genome shotgun (WGS) entry which is preliminary data.</text>
</comment>
<feature type="non-terminal residue" evidence="2">
    <location>
        <position position="1"/>
    </location>
</feature>